<organism evidence="2 3">
    <name type="scientific">Conidiobolus coronatus (strain ATCC 28846 / CBS 209.66 / NRRL 28638)</name>
    <name type="common">Delacroixia coronata</name>
    <dbReference type="NCBI Taxonomy" id="796925"/>
    <lineage>
        <taxon>Eukaryota</taxon>
        <taxon>Fungi</taxon>
        <taxon>Fungi incertae sedis</taxon>
        <taxon>Zoopagomycota</taxon>
        <taxon>Entomophthoromycotina</taxon>
        <taxon>Entomophthoromycetes</taxon>
        <taxon>Entomophthorales</taxon>
        <taxon>Ancylistaceae</taxon>
        <taxon>Conidiobolus</taxon>
    </lineage>
</organism>
<feature type="domain" description="Ubiquitin-like" evidence="1">
    <location>
        <begin position="1"/>
        <end position="76"/>
    </location>
</feature>
<dbReference type="SUPFAM" id="SSF54236">
    <property type="entry name" value="Ubiquitin-like"/>
    <property type="match status" value="1"/>
</dbReference>
<dbReference type="EMBL" id="KQ964427">
    <property type="protein sequence ID" value="KXN74128.1"/>
    <property type="molecule type" value="Genomic_DNA"/>
</dbReference>
<dbReference type="Proteomes" id="UP000070444">
    <property type="component" value="Unassembled WGS sequence"/>
</dbReference>
<dbReference type="InterPro" id="IPR029071">
    <property type="entry name" value="Ubiquitin-like_domsf"/>
</dbReference>
<gene>
    <name evidence="2" type="ORF">CONCODRAFT_165339</name>
</gene>
<dbReference type="OrthoDB" id="428577at2759"/>
<name>A0A137PGL7_CONC2</name>
<dbReference type="Pfam" id="PF00240">
    <property type="entry name" value="ubiquitin"/>
    <property type="match status" value="1"/>
</dbReference>
<reference evidence="2 3" key="1">
    <citation type="journal article" date="2015" name="Genome Biol. Evol.">
        <title>Phylogenomic analyses indicate that early fungi evolved digesting cell walls of algal ancestors of land plants.</title>
        <authorList>
            <person name="Chang Y."/>
            <person name="Wang S."/>
            <person name="Sekimoto S."/>
            <person name="Aerts A.L."/>
            <person name="Choi C."/>
            <person name="Clum A."/>
            <person name="LaButti K.M."/>
            <person name="Lindquist E.A."/>
            <person name="Yee Ngan C."/>
            <person name="Ohm R.A."/>
            <person name="Salamov A.A."/>
            <person name="Grigoriev I.V."/>
            <person name="Spatafora J.W."/>
            <person name="Berbee M.L."/>
        </authorList>
    </citation>
    <scope>NUCLEOTIDE SEQUENCE [LARGE SCALE GENOMIC DNA]</scope>
    <source>
        <strain evidence="2 3">NRRL 28638</strain>
    </source>
</reference>
<keyword evidence="3" id="KW-1185">Reference proteome</keyword>
<protein>
    <recommendedName>
        <fullName evidence="1">Ubiquitin-like domain-containing protein</fullName>
    </recommendedName>
</protein>
<accession>A0A137PGL7</accession>
<evidence type="ECO:0000259" key="1">
    <source>
        <dbReference type="PROSITE" id="PS50053"/>
    </source>
</evidence>
<dbReference type="PROSITE" id="PS50053">
    <property type="entry name" value="UBIQUITIN_2"/>
    <property type="match status" value="1"/>
</dbReference>
<dbReference type="Gene3D" id="3.10.20.90">
    <property type="entry name" value="Phosphatidylinositol 3-kinase Catalytic Subunit, Chain A, domain 1"/>
    <property type="match status" value="1"/>
</dbReference>
<sequence>MQIFVKDLNGRSIPYHIRQGITIQEFKQEFGKFSQQDMTNVRLIWGSQELQDYRAMNSYGISANTTLHSAVRVPGGYC</sequence>
<proteinExistence type="predicted"/>
<dbReference type="InterPro" id="IPR000626">
    <property type="entry name" value="Ubiquitin-like_dom"/>
</dbReference>
<evidence type="ECO:0000313" key="2">
    <source>
        <dbReference type="EMBL" id="KXN74128.1"/>
    </source>
</evidence>
<evidence type="ECO:0000313" key="3">
    <source>
        <dbReference type="Proteomes" id="UP000070444"/>
    </source>
</evidence>
<dbReference type="STRING" id="796925.A0A137PGL7"/>
<dbReference type="AlphaFoldDB" id="A0A137PGL7"/>